<keyword evidence="3" id="KW-1003">Cell membrane</keyword>
<dbReference type="Proteomes" id="UP000485562">
    <property type="component" value="Unassembled WGS sequence"/>
</dbReference>
<dbReference type="AlphaFoldDB" id="A0A1V6C6A2"/>
<dbReference type="GO" id="GO:0005886">
    <property type="term" value="C:plasma membrane"/>
    <property type="evidence" value="ECO:0007669"/>
    <property type="project" value="UniProtKB-SubCell"/>
</dbReference>
<evidence type="ECO:0000256" key="17">
    <source>
        <dbReference type="ARBA" id="ARBA00041185"/>
    </source>
</evidence>
<dbReference type="GO" id="GO:0008955">
    <property type="term" value="F:peptidoglycan glycosyltransferase activity"/>
    <property type="evidence" value="ECO:0007669"/>
    <property type="project" value="UniProtKB-EC"/>
</dbReference>
<protein>
    <recommendedName>
        <fullName evidence="17">Probable peptidoglycan glycosyltransferase FtsW</fullName>
        <ecNumber evidence="19">2.4.99.28</ecNumber>
    </recommendedName>
    <alternativeName>
        <fullName evidence="18">Cell division protein FtsW</fullName>
    </alternativeName>
    <alternativeName>
        <fullName evidence="15">Cell wall polymerase</fullName>
    </alternativeName>
    <alternativeName>
        <fullName evidence="14">Peptidoglycan polymerase</fullName>
    </alternativeName>
</protein>
<evidence type="ECO:0000256" key="6">
    <source>
        <dbReference type="ARBA" id="ARBA00022679"/>
    </source>
</evidence>
<evidence type="ECO:0000256" key="8">
    <source>
        <dbReference type="ARBA" id="ARBA00022960"/>
    </source>
</evidence>
<keyword evidence="8" id="KW-0133">Cell shape</keyword>
<feature type="transmembrane region" description="Helical" evidence="21">
    <location>
        <begin position="273"/>
        <end position="293"/>
    </location>
</feature>
<dbReference type="EC" id="2.4.99.28" evidence="19"/>
<keyword evidence="9" id="KW-0573">Peptidoglycan synthesis</keyword>
<dbReference type="PANTHER" id="PTHR30474:SF2">
    <property type="entry name" value="PEPTIDOGLYCAN GLYCOSYLTRANSFERASE FTSW-RELATED"/>
    <property type="match status" value="1"/>
</dbReference>
<dbReference type="InterPro" id="IPR001182">
    <property type="entry name" value="FtsW/RodA"/>
</dbReference>
<evidence type="ECO:0000256" key="4">
    <source>
        <dbReference type="ARBA" id="ARBA00022618"/>
    </source>
</evidence>
<dbReference type="GO" id="GO:0015648">
    <property type="term" value="F:lipid-linked peptidoglycan transporter activity"/>
    <property type="evidence" value="ECO:0007669"/>
    <property type="project" value="TreeGrafter"/>
</dbReference>
<feature type="transmembrane region" description="Helical" evidence="21">
    <location>
        <begin position="46"/>
        <end position="64"/>
    </location>
</feature>
<keyword evidence="5" id="KW-0328">Glycosyltransferase</keyword>
<evidence type="ECO:0000256" key="12">
    <source>
        <dbReference type="ARBA" id="ARBA00023306"/>
    </source>
</evidence>
<evidence type="ECO:0000256" key="19">
    <source>
        <dbReference type="ARBA" id="ARBA00044770"/>
    </source>
</evidence>
<feature type="transmembrane region" description="Helical" evidence="21">
    <location>
        <begin position="109"/>
        <end position="130"/>
    </location>
</feature>
<feature type="transmembrane region" description="Helical" evidence="21">
    <location>
        <begin position="337"/>
        <end position="359"/>
    </location>
</feature>
<feature type="transmembrane region" description="Helical" evidence="21">
    <location>
        <begin position="76"/>
        <end position="97"/>
    </location>
</feature>
<comment type="catalytic activity">
    <reaction evidence="20">
        <text>[GlcNAc-(1-&gt;4)-Mur2Ac(oyl-L-Ala-gamma-D-Glu-L-Lys-D-Ala-D-Ala)](n)-di-trans,octa-cis-undecaprenyl diphosphate + beta-D-GlcNAc-(1-&gt;4)-Mur2Ac(oyl-L-Ala-gamma-D-Glu-L-Lys-D-Ala-D-Ala)-di-trans,octa-cis-undecaprenyl diphosphate = [GlcNAc-(1-&gt;4)-Mur2Ac(oyl-L-Ala-gamma-D-Glu-L-Lys-D-Ala-D-Ala)](n+1)-di-trans,octa-cis-undecaprenyl diphosphate + di-trans,octa-cis-undecaprenyl diphosphate + H(+)</text>
        <dbReference type="Rhea" id="RHEA:23708"/>
        <dbReference type="Rhea" id="RHEA-COMP:9602"/>
        <dbReference type="Rhea" id="RHEA-COMP:9603"/>
        <dbReference type="ChEBI" id="CHEBI:15378"/>
        <dbReference type="ChEBI" id="CHEBI:58405"/>
        <dbReference type="ChEBI" id="CHEBI:60033"/>
        <dbReference type="ChEBI" id="CHEBI:78435"/>
        <dbReference type="EC" id="2.4.99.28"/>
    </reaction>
</comment>
<evidence type="ECO:0000256" key="15">
    <source>
        <dbReference type="ARBA" id="ARBA00033270"/>
    </source>
</evidence>
<evidence type="ECO:0000256" key="18">
    <source>
        <dbReference type="ARBA" id="ARBA00041418"/>
    </source>
</evidence>
<keyword evidence="11 21" id="KW-0472">Membrane</keyword>
<feature type="transmembrane region" description="Helical" evidence="21">
    <location>
        <begin position="222"/>
        <end position="245"/>
    </location>
</feature>
<proteinExistence type="inferred from homology"/>
<evidence type="ECO:0000256" key="7">
    <source>
        <dbReference type="ARBA" id="ARBA00022692"/>
    </source>
</evidence>
<evidence type="ECO:0000256" key="14">
    <source>
        <dbReference type="ARBA" id="ARBA00032370"/>
    </source>
</evidence>
<name>A0A1V6C6A2_UNCT6</name>
<evidence type="ECO:0000256" key="3">
    <source>
        <dbReference type="ARBA" id="ARBA00022475"/>
    </source>
</evidence>
<evidence type="ECO:0000256" key="2">
    <source>
        <dbReference type="ARBA" id="ARBA00004752"/>
    </source>
</evidence>
<gene>
    <name evidence="22" type="primary">ftsW</name>
    <name evidence="22" type="ORF">BWX89_01303</name>
</gene>
<dbReference type="PANTHER" id="PTHR30474">
    <property type="entry name" value="CELL CYCLE PROTEIN"/>
    <property type="match status" value="1"/>
</dbReference>
<dbReference type="GO" id="GO:0009252">
    <property type="term" value="P:peptidoglycan biosynthetic process"/>
    <property type="evidence" value="ECO:0007669"/>
    <property type="project" value="UniProtKB-KW"/>
</dbReference>
<dbReference type="PROSITE" id="PS51257">
    <property type="entry name" value="PROKAR_LIPOPROTEIN"/>
    <property type="match status" value="1"/>
</dbReference>
<keyword evidence="10 21" id="KW-1133">Transmembrane helix</keyword>
<feature type="transmembrane region" description="Helical" evidence="21">
    <location>
        <begin position="170"/>
        <end position="201"/>
    </location>
</feature>
<evidence type="ECO:0000256" key="1">
    <source>
        <dbReference type="ARBA" id="ARBA00004651"/>
    </source>
</evidence>
<evidence type="ECO:0000313" key="22">
    <source>
        <dbReference type="EMBL" id="OQB72436.1"/>
    </source>
</evidence>
<evidence type="ECO:0000256" key="16">
    <source>
        <dbReference type="ARBA" id="ARBA00038053"/>
    </source>
</evidence>
<evidence type="ECO:0000256" key="11">
    <source>
        <dbReference type="ARBA" id="ARBA00023136"/>
    </source>
</evidence>
<comment type="caution">
    <text evidence="22">The sequence shown here is derived from an EMBL/GenBank/DDBJ whole genome shotgun (WGS) entry which is preliminary data.</text>
</comment>
<reference evidence="22" key="1">
    <citation type="submission" date="2017-02" db="EMBL/GenBank/DDBJ databases">
        <title>Delving into the versatile metabolic prowess of the omnipresent phylum Bacteroidetes.</title>
        <authorList>
            <person name="Nobu M.K."/>
            <person name="Mei R."/>
            <person name="Narihiro T."/>
            <person name="Kuroda K."/>
            <person name="Liu W.-T."/>
        </authorList>
    </citation>
    <scope>NUCLEOTIDE SEQUENCE</scope>
    <source>
        <strain evidence="22">ADurb.Bin131</strain>
    </source>
</reference>
<accession>A0A1V6C6A2</accession>
<feature type="transmembrane region" description="Helical" evidence="21">
    <location>
        <begin position="305"/>
        <end position="325"/>
    </location>
</feature>
<comment type="subcellular location">
    <subcellularLocation>
        <location evidence="1">Cell membrane</location>
        <topology evidence="1">Multi-pass membrane protein</topology>
    </subcellularLocation>
</comment>
<keyword evidence="6" id="KW-0808">Transferase</keyword>
<dbReference type="InterPro" id="IPR013437">
    <property type="entry name" value="FtsW"/>
</dbReference>
<comment type="pathway">
    <text evidence="2">Cell wall biogenesis; peptidoglycan biosynthesis.</text>
</comment>
<evidence type="ECO:0000256" key="21">
    <source>
        <dbReference type="SAM" id="Phobius"/>
    </source>
</evidence>
<dbReference type="NCBIfam" id="TIGR02614">
    <property type="entry name" value="ftsW"/>
    <property type="match status" value="1"/>
</dbReference>
<comment type="similarity">
    <text evidence="16">Belongs to the SEDS family. FtsW subfamily.</text>
</comment>
<keyword evidence="13" id="KW-0961">Cell wall biogenesis/degradation</keyword>
<evidence type="ECO:0000256" key="13">
    <source>
        <dbReference type="ARBA" id="ARBA00023316"/>
    </source>
</evidence>
<evidence type="ECO:0000256" key="20">
    <source>
        <dbReference type="ARBA" id="ARBA00049902"/>
    </source>
</evidence>
<sequence>MSSRTRLKIYYRCLIASAILLVGGCAMVLSASAPYALQTTKDAFFYFKRHCIFFVVGLFLFFYLQNLHYSNLKKIGKWLIIFSIILLVMTLFVGTEVKGAKRSIGFKGFGFQASELAKFAIVIYLADFFSRFSQREKSRKEFFIPIIVCGIIMLLLIAEPDFGSTMIVFSYLMAFLIVAGINWKVIAGMFLSCIPAVWYLIHFEPYRWKRIIAFLWPERDPLGIGYSVIQALISVGSGGIFGVGLGRGRQKLEFLPEAHKDYVFAVLCEETGLIGACFILFLFLTIIMTAFWLSSKIKDTFGKYLAFGIGVYFGTQVFLHTGVVVKILPPKGTTLPFFSYGGSSLVMSMVVLGVLFSIIKNAEIEDRSDVFVHDVSYL</sequence>
<keyword evidence="12" id="KW-0131">Cell cycle</keyword>
<feature type="transmembrane region" description="Helical" evidence="21">
    <location>
        <begin position="142"/>
        <end position="158"/>
    </location>
</feature>
<dbReference type="GO" id="GO:0032153">
    <property type="term" value="C:cell division site"/>
    <property type="evidence" value="ECO:0007669"/>
    <property type="project" value="TreeGrafter"/>
</dbReference>
<evidence type="ECO:0000256" key="9">
    <source>
        <dbReference type="ARBA" id="ARBA00022984"/>
    </source>
</evidence>
<keyword evidence="7 21" id="KW-0812">Transmembrane</keyword>
<keyword evidence="4" id="KW-0132">Cell division</keyword>
<dbReference type="Pfam" id="PF01098">
    <property type="entry name" value="FTSW_RODA_SPOVE"/>
    <property type="match status" value="1"/>
</dbReference>
<dbReference type="EMBL" id="MWDQ01000128">
    <property type="protein sequence ID" value="OQB72436.1"/>
    <property type="molecule type" value="Genomic_DNA"/>
</dbReference>
<evidence type="ECO:0000256" key="5">
    <source>
        <dbReference type="ARBA" id="ARBA00022676"/>
    </source>
</evidence>
<dbReference type="GO" id="GO:0008360">
    <property type="term" value="P:regulation of cell shape"/>
    <property type="evidence" value="ECO:0007669"/>
    <property type="project" value="UniProtKB-KW"/>
</dbReference>
<dbReference type="GO" id="GO:0051301">
    <property type="term" value="P:cell division"/>
    <property type="evidence" value="ECO:0007669"/>
    <property type="project" value="UniProtKB-KW"/>
</dbReference>
<organism evidence="22">
    <name type="scientific">candidate division TA06 bacterium ADurb.Bin131</name>
    <dbReference type="NCBI Taxonomy" id="1852827"/>
    <lineage>
        <taxon>Bacteria</taxon>
        <taxon>Bacteria division TA06</taxon>
    </lineage>
</organism>
<evidence type="ECO:0000256" key="10">
    <source>
        <dbReference type="ARBA" id="ARBA00022989"/>
    </source>
</evidence>
<dbReference type="GO" id="GO:0071555">
    <property type="term" value="P:cell wall organization"/>
    <property type="evidence" value="ECO:0007669"/>
    <property type="project" value="UniProtKB-KW"/>
</dbReference>